<organism evidence="3 4">
    <name type="scientific">Sphingomonas citri</name>
    <dbReference type="NCBI Taxonomy" id="2862499"/>
    <lineage>
        <taxon>Bacteria</taxon>
        <taxon>Pseudomonadati</taxon>
        <taxon>Pseudomonadota</taxon>
        <taxon>Alphaproteobacteria</taxon>
        <taxon>Sphingomonadales</taxon>
        <taxon>Sphingomonadaceae</taxon>
        <taxon>Sphingomonas</taxon>
    </lineage>
</organism>
<name>A0ABS7BMD1_9SPHN</name>
<sequence length="106" mass="11528">MSGRDDDIRALGSQPDKRRDLRGRDEVTMFARLRLAGQADGFDVSVRNVSGGGLMAELPHPLAPDSAVEIELAGLGWVTGRIAWQIDRRAGIAFDELIDPAAIIHH</sequence>
<feature type="region of interest" description="Disordered" evidence="1">
    <location>
        <begin position="1"/>
        <end position="22"/>
    </location>
</feature>
<gene>
    <name evidence="3" type="ORF">KZ820_08480</name>
</gene>
<evidence type="ECO:0000313" key="3">
    <source>
        <dbReference type="EMBL" id="MBW6530769.1"/>
    </source>
</evidence>
<proteinExistence type="predicted"/>
<dbReference type="EMBL" id="JAHXZN010000002">
    <property type="protein sequence ID" value="MBW6530769.1"/>
    <property type="molecule type" value="Genomic_DNA"/>
</dbReference>
<feature type="domain" description="PilZ" evidence="2">
    <location>
        <begin position="17"/>
        <end position="98"/>
    </location>
</feature>
<dbReference type="Pfam" id="PF07238">
    <property type="entry name" value="PilZ"/>
    <property type="match status" value="1"/>
</dbReference>
<comment type="caution">
    <text evidence="3">The sequence shown here is derived from an EMBL/GenBank/DDBJ whole genome shotgun (WGS) entry which is preliminary data.</text>
</comment>
<keyword evidence="4" id="KW-1185">Reference proteome</keyword>
<accession>A0ABS7BMD1</accession>
<evidence type="ECO:0000313" key="4">
    <source>
        <dbReference type="Proteomes" id="UP000759103"/>
    </source>
</evidence>
<dbReference type="InterPro" id="IPR009875">
    <property type="entry name" value="PilZ_domain"/>
</dbReference>
<evidence type="ECO:0000256" key="1">
    <source>
        <dbReference type="SAM" id="MobiDB-lite"/>
    </source>
</evidence>
<protein>
    <submittedName>
        <fullName evidence="3">PilZ domain-containing protein</fullName>
    </submittedName>
</protein>
<dbReference type="SUPFAM" id="SSF141371">
    <property type="entry name" value="PilZ domain-like"/>
    <property type="match status" value="1"/>
</dbReference>
<dbReference type="RefSeq" id="WP_219748224.1">
    <property type="nucleotide sequence ID" value="NZ_JAHXZN010000002.1"/>
</dbReference>
<dbReference type="Proteomes" id="UP000759103">
    <property type="component" value="Unassembled WGS sequence"/>
</dbReference>
<evidence type="ECO:0000259" key="2">
    <source>
        <dbReference type="Pfam" id="PF07238"/>
    </source>
</evidence>
<reference evidence="3 4" key="1">
    <citation type="submission" date="2021-07" db="EMBL/GenBank/DDBJ databases">
        <title>Sphingomonas sp.</title>
        <authorList>
            <person name="Feng G."/>
            <person name="Li J."/>
            <person name="Pan M."/>
        </authorList>
    </citation>
    <scope>NUCLEOTIDE SEQUENCE [LARGE SCALE GENOMIC DNA]</scope>
    <source>
        <strain evidence="3 4">RRHST34</strain>
    </source>
</reference>